<dbReference type="AlphaFoldDB" id="A0A1G2T3I1"/>
<sequence>MKMGNGRLWCLLILASVLIVLYNFAFSSTPIRVVTPPDLHSSDVAPLAVAGKLSDIEKARNKEILEILQKDRLETLTPGLPMWVKNHLIIFEGSGEQGVAFSRSVAWGIGWYKGRLFYWFAHSNSDGWLQIDLSIRIDEKDIDAINGGKPDDPGHVPAEDWMVNVRIGGDLDTAGTVTHVAFNDGGVDWTDWTEEFCLRPYPTFCDTAGALEKYFLPAVNSILPTKLMFVQRGRFPY</sequence>
<name>A0A1G2T3I1_9BACT</name>
<dbReference type="EMBL" id="MHVI01000010">
    <property type="protein sequence ID" value="OHA91813.1"/>
    <property type="molecule type" value="Genomic_DNA"/>
</dbReference>
<protein>
    <submittedName>
        <fullName evidence="1">Uncharacterized protein</fullName>
    </submittedName>
</protein>
<dbReference type="Proteomes" id="UP000177746">
    <property type="component" value="Unassembled WGS sequence"/>
</dbReference>
<gene>
    <name evidence="1" type="ORF">A2665_02345</name>
</gene>
<evidence type="ECO:0000313" key="1">
    <source>
        <dbReference type="EMBL" id="OHA91813.1"/>
    </source>
</evidence>
<evidence type="ECO:0000313" key="2">
    <source>
        <dbReference type="Proteomes" id="UP000177746"/>
    </source>
</evidence>
<comment type="caution">
    <text evidence="1">The sequence shown here is derived from an EMBL/GenBank/DDBJ whole genome shotgun (WGS) entry which is preliminary data.</text>
</comment>
<reference evidence="1 2" key="1">
    <citation type="journal article" date="2016" name="Nat. Commun.">
        <title>Thousands of microbial genomes shed light on interconnected biogeochemical processes in an aquifer system.</title>
        <authorList>
            <person name="Anantharaman K."/>
            <person name="Brown C.T."/>
            <person name="Hug L.A."/>
            <person name="Sharon I."/>
            <person name="Castelle C.J."/>
            <person name="Probst A.J."/>
            <person name="Thomas B.C."/>
            <person name="Singh A."/>
            <person name="Wilkins M.J."/>
            <person name="Karaoz U."/>
            <person name="Brodie E.L."/>
            <person name="Williams K.H."/>
            <person name="Hubbard S.S."/>
            <person name="Banfield J.F."/>
        </authorList>
    </citation>
    <scope>NUCLEOTIDE SEQUENCE [LARGE SCALE GENOMIC DNA]</scope>
</reference>
<proteinExistence type="predicted"/>
<accession>A0A1G2T3I1</accession>
<organism evidence="1 2">
    <name type="scientific">Candidatus Zambryskibacteria bacterium RIFCSPHIGHO2_01_FULL_46_30</name>
    <dbReference type="NCBI Taxonomy" id="1802739"/>
    <lineage>
        <taxon>Bacteria</taxon>
        <taxon>Candidatus Zambryskiibacteriota</taxon>
    </lineage>
</organism>